<dbReference type="PANTHER" id="PTHR44329:SF298">
    <property type="entry name" value="MIXED LINEAGE KINASE DOMAIN-LIKE PROTEIN"/>
    <property type="match status" value="1"/>
</dbReference>
<dbReference type="AlphaFoldDB" id="A0A814H8R6"/>
<feature type="binding site" evidence="3">
    <location>
        <position position="45"/>
    </location>
    <ligand>
        <name>ATP</name>
        <dbReference type="ChEBI" id="CHEBI:30616"/>
    </ligand>
</feature>
<reference evidence="6" key="1">
    <citation type="submission" date="2021-02" db="EMBL/GenBank/DDBJ databases">
        <authorList>
            <person name="Nowell W R."/>
        </authorList>
    </citation>
    <scope>NUCLEOTIDE SEQUENCE</scope>
</reference>
<keyword evidence="4" id="KW-0472">Membrane</keyword>
<evidence type="ECO:0000256" key="2">
    <source>
        <dbReference type="ARBA" id="ARBA00022840"/>
    </source>
</evidence>
<dbReference type="InterPro" id="IPR020635">
    <property type="entry name" value="Tyr_kinase_cat_dom"/>
</dbReference>
<dbReference type="SMART" id="SM00219">
    <property type="entry name" value="TyrKc"/>
    <property type="match status" value="1"/>
</dbReference>
<protein>
    <recommendedName>
        <fullName evidence="5">Protein kinase domain-containing protein</fullName>
    </recommendedName>
</protein>
<dbReference type="InterPro" id="IPR011009">
    <property type="entry name" value="Kinase-like_dom_sf"/>
</dbReference>
<evidence type="ECO:0000313" key="6">
    <source>
        <dbReference type="EMBL" id="CAF1007400.1"/>
    </source>
</evidence>
<evidence type="ECO:0000256" key="4">
    <source>
        <dbReference type="SAM" id="Phobius"/>
    </source>
</evidence>
<feature type="transmembrane region" description="Helical" evidence="4">
    <location>
        <begin position="61"/>
        <end position="80"/>
    </location>
</feature>
<keyword evidence="4" id="KW-0812">Transmembrane</keyword>
<dbReference type="InterPro" id="IPR017441">
    <property type="entry name" value="Protein_kinase_ATP_BS"/>
</dbReference>
<dbReference type="Proteomes" id="UP000663852">
    <property type="component" value="Unassembled WGS sequence"/>
</dbReference>
<dbReference type="Proteomes" id="UP000663828">
    <property type="component" value="Unassembled WGS sequence"/>
</dbReference>
<evidence type="ECO:0000313" key="8">
    <source>
        <dbReference type="Proteomes" id="UP000663828"/>
    </source>
</evidence>
<dbReference type="CDD" id="cd00180">
    <property type="entry name" value="PKc"/>
    <property type="match status" value="1"/>
</dbReference>
<dbReference type="PANTHER" id="PTHR44329">
    <property type="entry name" value="SERINE/THREONINE-PROTEIN KINASE TNNI3K-RELATED"/>
    <property type="match status" value="1"/>
</dbReference>
<dbReference type="GO" id="GO:0004713">
    <property type="term" value="F:protein tyrosine kinase activity"/>
    <property type="evidence" value="ECO:0007669"/>
    <property type="project" value="InterPro"/>
</dbReference>
<dbReference type="Gene3D" id="1.10.510.10">
    <property type="entry name" value="Transferase(Phosphotransferase) domain 1"/>
    <property type="match status" value="1"/>
</dbReference>
<dbReference type="EMBL" id="CAJNOR010000788">
    <property type="protein sequence ID" value="CAF1007400.1"/>
    <property type="molecule type" value="Genomic_DNA"/>
</dbReference>
<name>A0A814H8R6_ADIRI</name>
<gene>
    <name evidence="7" type="ORF">EDS130_LOCUS23109</name>
    <name evidence="6" type="ORF">XAT740_LOCUS13537</name>
</gene>
<dbReference type="InterPro" id="IPR051681">
    <property type="entry name" value="Ser/Thr_Kinases-Pseudokinases"/>
</dbReference>
<feature type="domain" description="Protein kinase" evidence="5">
    <location>
        <begin position="11"/>
        <end position="168"/>
    </location>
</feature>
<keyword evidence="1 3" id="KW-0547">Nucleotide-binding</keyword>
<dbReference type="GO" id="GO:0004674">
    <property type="term" value="F:protein serine/threonine kinase activity"/>
    <property type="evidence" value="ECO:0007669"/>
    <property type="project" value="TreeGrafter"/>
</dbReference>
<dbReference type="PROSITE" id="PS00109">
    <property type="entry name" value="PROTEIN_KINASE_TYR"/>
    <property type="match status" value="1"/>
</dbReference>
<sequence>MSFSEIPKNDIDLQQQLGSGAFGVVYKAKWKSKNRVVACKCIVLKPDGSSKQTADMIIKEIYGYVKCAGLFILPFYGYFYDIPSLSSARFFIVMEYMSNGSLTNFLQKEYHRLTLRRKLSIACDIASGMHRIHRHGIIHRDIRPDNILIDTNYRAKIGDMGIAEGFQI</sequence>
<dbReference type="PROSITE" id="PS50011">
    <property type="entry name" value="PROTEIN_KINASE_DOM"/>
    <property type="match status" value="1"/>
</dbReference>
<dbReference type="InterPro" id="IPR000719">
    <property type="entry name" value="Prot_kinase_dom"/>
</dbReference>
<keyword evidence="2 3" id="KW-0067">ATP-binding</keyword>
<evidence type="ECO:0000313" key="7">
    <source>
        <dbReference type="EMBL" id="CAF1160317.1"/>
    </source>
</evidence>
<evidence type="ECO:0000256" key="3">
    <source>
        <dbReference type="PROSITE-ProRule" id="PRU10141"/>
    </source>
</evidence>
<keyword evidence="4" id="KW-1133">Transmembrane helix</keyword>
<dbReference type="SUPFAM" id="SSF56112">
    <property type="entry name" value="Protein kinase-like (PK-like)"/>
    <property type="match status" value="1"/>
</dbReference>
<accession>A0A814H8R6</accession>
<dbReference type="EMBL" id="CAJNOJ010000124">
    <property type="protein sequence ID" value="CAF1160317.1"/>
    <property type="molecule type" value="Genomic_DNA"/>
</dbReference>
<evidence type="ECO:0000256" key="1">
    <source>
        <dbReference type="ARBA" id="ARBA00022741"/>
    </source>
</evidence>
<comment type="caution">
    <text evidence="6">The sequence shown here is derived from an EMBL/GenBank/DDBJ whole genome shotgun (WGS) entry which is preliminary data.</text>
</comment>
<dbReference type="PROSITE" id="PS00107">
    <property type="entry name" value="PROTEIN_KINASE_ATP"/>
    <property type="match status" value="1"/>
</dbReference>
<dbReference type="OrthoDB" id="4062651at2759"/>
<dbReference type="GO" id="GO:0005524">
    <property type="term" value="F:ATP binding"/>
    <property type="evidence" value="ECO:0007669"/>
    <property type="project" value="UniProtKB-UniRule"/>
</dbReference>
<evidence type="ECO:0000259" key="5">
    <source>
        <dbReference type="PROSITE" id="PS50011"/>
    </source>
</evidence>
<dbReference type="InterPro" id="IPR008266">
    <property type="entry name" value="Tyr_kinase_AS"/>
</dbReference>
<keyword evidence="8" id="KW-1185">Reference proteome</keyword>
<proteinExistence type="predicted"/>
<dbReference type="Pfam" id="PF00069">
    <property type="entry name" value="Pkinase"/>
    <property type="match status" value="1"/>
</dbReference>
<organism evidence="6 8">
    <name type="scientific">Adineta ricciae</name>
    <name type="common">Rotifer</name>
    <dbReference type="NCBI Taxonomy" id="249248"/>
    <lineage>
        <taxon>Eukaryota</taxon>
        <taxon>Metazoa</taxon>
        <taxon>Spiralia</taxon>
        <taxon>Gnathifera</taxon>
        <taxon>Rotifera</taxon>
        <taxon>Eurotatoria</taxon>
        <taxon>Bdelloidea</taxon>
        <taxon>Adinetida</taxon>
        <taxon>Adinetidae</taxon>
        <taxon>Adineta</taxon>
    </lineage>
</organism>